<dbReference type="AlphaFoldDB" id="A0AAE9YYJ2"/>
<reference evidence="1 2" key="1">
    <citation type="journal article" date="2015" name="Genome Announc.">
        <title>Draft Genome Sequences of Marine Isolates of Thalassomonas viridans and Thalassomonas actiniarum.</title>
        <authorList>
            <person name="Olonade I."/>
            <person name="van Zyl L.J."/>
            <person name="Trindade M."/>
        </authorList>
    </citation>
    <scope>NUCLEOTIDE SEQUENCE [LARGE SCALE GENOMIC DNA]</scope>
    <source>
        <strain evidence="1 2">XOM25</strain>
    </source>
</reference>
<gene>
    <name evidence="1" type="ORF">SG34_015145</name>
</gene>
<name>A0AAE9YYJ2_9GAMM</name>
<evidence type="ECO:0000313" key="2">
    <source>
        <dbReference type="Proteomes" id="UP000032352"/>
    </source>
</evidence>
<dbReference type="Proteomes" id="UP000032352">
    <property type="component" value="Chromosome"/>
</dbReference>
<dbReference type="KEGG" id="tvd:SG34_015145"/>
<reference evidence="1 2" key="2">
    <citation type="journal article" date="2022" name="Mar. Drugs">
        <title>Bioassay-Guided Fractionation Leads to the Detection of Cholic Acid Generated by the Rare Thalassomonas sp.</title>
        <authorList>
            <person name="Pheiffer F."/>
            <person name="Schneider Y.K."/>
            <person name="Hansen E.H."/>
            <person name="Andersen J.H."/>
            <person name="Isaksson J."/>
            <person name="Busche T."/>
            <person name="R C."/>
            <person name="Kalinowski J."/>
            <person name="Zyl L.V."/>
            <person name="Trindade M."/>
        </authorList>
    </citation>
    <scope>NUCLEOTIDE SEQUENCE [LARGE SCALE GENOMIC DNA]</scope>
    <source>
        <strain evidence="1 2">XOM25</strain>
    </source>
</reference>
<keyword evidence="2" id="KW-1185">Reference proteome</keyword>
<evidence type="ECO:0000313" key="1">
    <source>
        <dbReference type="EMBL" id="WDE02780.1"/>
    </source>
</evidence>
<sequence>MSDSNQPPPGDAAKREQLSKDFLDLCNDFDKFSDECAFLCDAFAALAQDPESITPPTGDGIGHVSYWLKCQVLDYREKIDELRKCWNALNRDQ</sequence>
<dbReference type="EMBL" id="CP059733">
    <property type="protein sequence ID" value="WDE02780.1"/>
    <property type="molecule type" value="Genomic_DNA"/>
</dbReference>
<accession>A0AAE9YYJ2</accession>
<protein>
    <submittedName>
        <fullName evidence="1">Uncharacterized protein</fullName>
    </submittedName>
</protein>
<dbReference type="RefSeq" id="WP_044840223.1">
    <property type="nucleotide sequence ID" value="NZ_CP059733.1"/>
</dbReference>
<organism evidence="1 2">
    <name type="scientific">Thalassomonas viridans</name>
    <dbReference type="NCBI Taxonomy" id="137584"/>
    <lineage>
        <taxon>Bacteria</taxon>
        <taxon>Pseudomonadati</taxon>
        <taxon>Pseudomonadota</taxon>
        <taxon>Gammaproteobacteria</taxon>
        <taxon>Alteromonadales</taxon>
        <taxon>Colwelliaceae</taxon>
        <taxon>Thalassomonas</taxon>
    </lineage>
</organism>
<proteinExistence type="predicted"/>